<feature type="coiled-coil region" evidence="1">
    <location>
        <begin position="27"/>
        <end position="56"/>
    </location>
</feature>
<evidence type="ECO:0000313" key="3">
    <source>
        <dbReference type="EMBL" id="TMW65755.1"/>
    </source>
</evidence>
<dbReference type="Proteomes" id="UP000794436">
    <property type="component" value="Unassembled WGS sequence"/>
</dbReference>
<evidence type="ECO:0000256" key="2">
    <source>
        <dbReference type="SAM" id="MobiDB-lite"/>
    </source>
</evidence>
<reference evidence="3" key="1">
    <citation type="submission" date="2019-03" db="EMBL/GenBank/DDBJ databases">
        <title>Long read genome sequence of the mycoparasitic Pythium oligandrum ATCC 38472 isolated from sugarbeet rhizosphere.</title>
        <authorList>
            <person name="Gaulin E."/>
        </authorList>
    </citation>
    <scope>NUCLEOTIDE SEQUENCE</scope>
    <source>
        <strain evidence="3">ATCC 38472_TT</strain>
    </source>
</reference>
<feature type="compositionally biased region" description="Pro residues" evidence="2">
    <location>
        <begin position="69"/>
        <end position="84"/>
    </location>
</feature>
<feature type="region of interest" description="Disordered" evidence="2">
    <location>
        <begin position="66"/>
        <end position="85"/>
    </location>
</feature>
<dbReference type="EMBL" id="SPLM01000037">
    <property type="protein sequence ID" value="TMW65755.1"/>
    <property type="molecule type" value="Genomic_DNA"/>
</dbReference>
<feature type="compositionally biased region" description="Low complexity" evidence="2">
    <location>
        <begin position="257"/>
        <end position="271"/>
    </location>
</feature>
<evidence type="ECO:0000313" key="4">
    <source>
        <dbReference type="Proteomes" id="UP000794436"/>
    </source>
</evidence>
<sequence length="300" mass="32983">MAARRHVLSGASDREREDRQLLQRDYAAQLQEQIRLKNAKADEAKAQRLRDQQAEREQMDYERAATMTRPPPPSQNFALPPPASPVRSPVKPAIVIPAENDMPHATTLLNTSPTKSFAFQPSVGAAPTYQFHPGPALVSPFTPGPSIFESLLQPEQAILGRKTKFYGDVEALHALRAEVETTWRHRHVDAQNTFVKPCFVMTPPVSAASSIPLSSEDKRQLDDEIDLTPRLDESLESSSSGLIGESILIPLVKSQPRRPGGSAASSPSSSPHARKATFPVRQNDALRHDSELVHFASTLP</sequence>
<name>A0A8K1CM12_PYTOL</name>
<comment type="caution">
    <text evidence="3">The sequence shown here is derived from an EMBL/GenBank/DDBJ whole genome shotgun (WGS) entry which is preliminary data.</text>
</comment>
<protein>
    <submittedName>
        <fullName evidence="3">Uncharacterized protein</fullName>
    </submittedName>
</protein>
<proteinExistence type="predicted"/>
<feature type="region of interest" description="Disordered" evidence="2">
    <location>
        <begin position="254"/>
        <end position="284"/>
    </location>
</feature>
<dbReference type="OrthoDB" id="121634at2759"/>
<feature type="region of interest" description="Disordered" evidence="2">
    <location>
        <begin position="1"/>
        <end position="20"/>
    </location>
</feature>
<keyword evidence="1" id="KW-0175">Coiled coil</keyword>
<accession>A0A8K1CM12</accession>
<dbReference type="AlphaFoldDB" id="A0A8K1CM12"/>
<keyword evidence="4" id="KW-1185">Reference proteome</keyword>
<organism evidence="3 4">
    <name type="scientific">Pythium oligandrum</name>
    <name type="common">Mycoparasitic fungus</name>
    <dbReference type="NCBI Taxonomy" id="41045"/>
    <lineage>
        <taxon>Eukaryota</taxon>
        <taxon>Sar</taxon>
        <taxon>Stramenopiles</taxon>
        <taxon>Oomycota</taxon>
        <taxon>Peronosporomycetes</taxon>
        <taxon>Pythiales</taxon>
        <taxon>Pythiaceae</taxon>
        <taxon>Pythium</taxon>
    </lineage>
</organism>
<gene>
    <name evidence="3" type="ORF">Poli38472_008397</name>
</gene>
<evidence type="ECO:0000256" key="1">
    <source>
        <dbReference type="SAM" id="Coils"/>
    </source>
</evidence>